<dbReference type="PRINTS" id="PR00260">
    <property type="entry name" value="CHEMTRNSDUCR"/>
</dbReference>
<dbReference type="InterPro" id="IPR004089">
    <property type="entry name" value="MCPsignal_dom"/>
</dbReference>
<proteinExistence type="inferred from homology"/>
<dbReference type="RefSeq" id="WP_245136154.1">
    <property type="nucleotide sequence ID" value="NZ_CP128477.1"/>
</dbReference>
<dbReference type="EMBL" id="JALAYX010000002">
    <property type="protein sequence ID" value="MCJ8238296.1"/>
    <property type="molecule type" value="Genomic_DNA"/>
</dbReference>
<dbReference type="SUPFAM" id="SSF58104">
    <property type="entry name" value="Methyl-accepting chemotaxis protein (MCP) signaling domain"/>
    <property type="match status" value="1"/>
</dbReference>
<evidence type="ECO:0000256" key="2">
    <source>
        <dbReference type="ARBA" id="ARBA00029447"/>
    </source>
</evidence>
<name>A0ABT0CYR7_9HYPH</name>
<keyword evidence="5" id="KW-0614">Plasmid</keyword>
<dbReference type="Gene3D" id="1.20.120.30">
    <property type="entry name" value="Aspartate receptor, ligand-binding domain"/>
    <property type="match status" value="1"/>
</dbReference>
<feature type="domain" description="Methyl-accepting transducer" evidence="4">
    <location>
        <begin position="69"/>
        <end position="298"/>
    </location>
</feature>
<accession>A0ABT0CYR7</accession>
<evidence type="ECO:0000313" key="6">
    <source>
        <dbReference type="Proteomes" id="UP001522662"/>
    </source>
</evidence>
<evidence type="ECO:0000313" key="5">
    <source>
        <dbReference type="EMBL" id="MCJ8238296.1"/>
    </source>
</evidence>
<evidence type="ECO:0000259" key="4">
    <source>
        <dbReference type="PROSITE" id="PS50111"/>
    </source>
</evidence>
<evidence type="ECO:0000256" key="3">
    <source>
        <dbReference type="PROSITE-ProRule" id="PRU00284"/>
    </source>
</evidence>
<keyword evidence="6" id="KW-1185">Reference proteome</keyword>
<evidence type="ECO:0000256" key="1">
    <source>
        <dbReference type="ARBA" id="ARBA00023224"/>
    </source>
</evidence>
<reference evidence="5 6" key="1">
    <citation type="submission" date="2022-03" db="EMBL/GenBank/DDBJ databases">
        <title>Rhizobium SSM4.3 sp. nov., isolated from Sediment (Gouqi Island).</title>
        <authorList>
            <person name="Chen G."/>
        </authorList>
    </citation>
    <scope>NUCLEOTIDE SEQUENCE [LARGE SCALE GENOMIC DNA]</scope>
    <source>
        <strain evidence="5 6">SSM4.3</strain>
        <plasmid evidence="5">unnamed</plasmid>
    </source>
</reference>
<dbReference type="Pfam" id="PF00015">
    <property type="entry name" value="MCPsignal"/>
    <property type="match status" value="1"/>
</dbReference>
<protein>
    <submittedName>
        <fullName evidence="5">Methyl-accepting chemotaxis protein</fullName>
    </submittedName>
</protein>
<gene>
    <name evidence="5" type="ORF">MKJ03_08145</name>
</gene>
<geneLocation type="plasmid" evidence="5">
    <name>unnamed</name>
</geneLocation>
<dbReference type="PANTHER" id="PTHR32089:SF112">
    <property type="entry name" value="LYSOZYME-LIKE PROTEIN-RELATED"/>
    <property type="match status" value="1"/>
</dbReference>
<comment type="similarity">
    <text evidence="2">Belongs to the methyl-accepting chemotaxis (MCP) protein family.</text>
</comment>
<dbReference type="Proteomes" id="UP001522662">
    <property type="component" value="Unassembled WGS sequence"/>
</dbReference>
<keyword evidence="1 3" id="KW-0807">Transducer</keyword>
<dbReference type="SMART" id="SM00283">
    <property type="entry name" value="MA"/>
    <property type="match status" value="1"/>
</dbReference>
<sequence length="451" mass="48104">MPAAQALFDQDTPTTGHALLDCIEAALKDDFSKIPSGTDELDRAVASLIARCQERSAVQLKDVVDVSINLNETATMSANLLYDLKQVDHRTHDIATAAEEMASTVDEIARHGQEISVGTRKAGAACDEARQAALETRSTVVDINQALGDANDRISVIQTLGSRISEIAANIKKIASQTNMLAINAAVEAARAGEAGRGFAVVASEVKALSDRTANATTEISKIVQDLEHGLSSMNEAMSTSRSSADAGATSLDKLTARLSDALRQVTESADSATQIASALVEQKTASSSVASGITHIATSAGDATRQLGRVMDAVSRAQSGLDRRLKALAEEDIPGKVVLLAQSDHVIWKRRLANMIVGRETLDARELADHKNCRLGKWYLGARTTPLGQDADFVELDEPHCRVHQHGIEAVRSFNAGDIGAALKQLQCVEVASGEVLQKLGRLERKTSRR</sequence>
<dbReference type="PROSITE" id="PS50111">
    <property type="entry name" value="CHEMOTAXIS_TRANSDUC_2"/>
    <property type="match status" value="1"/>
</dbReference>
<comment type="caution">
    <text evidence="5">The sequence shown here is derived from an EMBL/GenBank/DDBJ whole genome shotgun (WGS) entry which is preliminary data.</text>
</comment>
<dbReference type="Pfam" id="PF13682">
    <property type="entry name" value="CZB"/>
    <property type="match status" value="1"/>
</dbReference>
<organism evidence="5 6">
    <name type="scientific">Peteryoungia algae</name>
    <dbReference type="NCBI Taxonomy" id="2919917"/>
    <lineage>
        <taxon>Bacteria</taxon>
        <taxon>Pseudomonadati</taxon>
        <taxon>Pseudomonadota</taxon>
        <taxon>Alphaproteobacteria</taxon>
        <taxon>Hyphomicrobiales</taxon>
        <taxon>Rhizobiaceae</taxon>
        <taxon>Peteryoungia</taxon>
    </lineage>
</organism>
<dbReference type="InterPro" id="IPR004090">
    <property type="entry name" value="Chemotax_Me-accpt_rcpt"/>
</dbReference>
<dbReference type="InterPro" id="IPR025991">
    <property type="entry name" value="Chemoreceptor_zinc-bind_dom"/>
</dbReference>
<dbReference type="PANTHER" id="PTHR32089">
    <property type="entry name" value="METHYL-ACCEPTING CHEMOTAXIS PROTEIN MCPB"/>
    <property type="match status" value="1"/>
</dbReference>
<dbReference type="Gene3D" id="1.10.287.950">
    <property type="entry name" value="Methyl-accepting chemotaxis protein"/>
    <property type="match status" value="1"/>
</dbReference>